<keyword evidence="3" id="KW-1185">Reference proteome</keyword>
<dbReference type="SUPFAM" id="SSF52540">
    <property type="entry name" value="P-loop containing nucleoside triphosphate hydrolases"/>
    <property type="match status" value="1"/>
</dbReference>
<dbReference type="PANTHER" id="PTHR19338:SF0">
    <property type="entry name" value="MITOCHONDRIAL IMPORT INNER MEMBRANE TRANSLOCASE SUBUNIT TIM13"/>
    <property type="match status" value="1"/>
</dbReference>
<evidence type="ECO:0000259" key="1">
    <source>
        <dbReference type="Pfam" id="PF00931"/>
    </source>
</evidence>
<dbReference type="Gramene" id="TVU24206">
    <property type="protein sequence ID" value="TVU24206"/>
    <property type="gene ID" value="EJB05_26625"/>
</dbReference>
<proteinExistence type="predicted"/>
<evidence type="ECO:0000313" key="3">
    <source>
        <dbReference type="Proteomes" id="UP000324897"/>
    </source>
</evidence>
<gene>
    <name evidence="2" type="ORF">EJB05_26625</name>
</gene>
<dbReference type="EMBL" id="RWGY01000013">
    <property type="protein sequence ID" value="TVU24206.1"/>
    <property type="molecule type" value="Genomic_DNA"/>
</dbReference>
<organism evidence="2 3">
    <name type="scientific">Eragrostis curvula</name>
    <name type="common">weeping love grass</name>
    <dbReference type="NCBI Taxonomy" id="38414"/>
    <lineage>
        <taxon>Eukaryota</taxon>
        <taxon>Viridiplantae</taxon>
        <taxon>Streptophyta</taxon>
        <taxon>Embryophyta</taxon>
        <taxon>Tracheophyta</taxon>
        <taxon>Spermatophyta</taxon>
        <taxon>Magnoliopsida</taxon>
        <taxon>Liliopsida</taxon>
        <taxon>Poales</taxon>
        <taxon>Poaceae</taxon>
        <taxon>PACMAD clade</taxon>
        <taxon>Chloridoideae</taxon>
        <taxon>Eragrostideae</taxon>
        <taxon>Eragrostidinae</taxon>
        <taxon>Eragrostis</taxon>
    </lineage>
</organism>
<comment type="caution">
    <text evidence="2">The sequence shown here is derived from an EMBL/GenBank/DDBJ whole genome shotgun (WGS) entry which is preliminary data.</text>
</comment>
<dbReference type="InterPro" id="IPR027417">
    <property type="entry name" value="P-loop_NTPase"/>
</dbReference>
<dbReference type="GO" id="GO:0043531">
    <property type="term" value="F:ADP binding"/>
    <property type="evidence" value="ECO:0007669"/>
    <property type="project" value="InterPro"/>
</dbReference>
<dbReference type="Gene3D" id="3.40.50.300">
    <property type="entry name" value="P-loop containing nucleotide triphosphate hydrolases"/>
    <property type="match status" value="1"/>
</dbReference>
<dbReference type="InterPro" id="IPR002182">
    <property type="entry name" value="NB-ARC"/>
</dbReference>
<dbReference type="AlphaFoldDB" id="A0A5J9UKY3"/>
<accession>A0A5J9UKY3</accession>
<evidence type="ECO:0000313" key="2">
    <source>
        <dbReference type="EMBL" id="TVU24206.1"/>
    </source>
</evidence>
<reference evidence="2 3" key="1">
    <citation type="journal article" date="2019" name="Sci. Rep.">
        <title>A high-quality genome of Eragrostis curvula grass provides insights into Poaceae evolution and supports new strategies to enhance forage quality.</title>
        <authorList>
            <person name="Carballo J."/>
            <person name="Santos B.A.C.M."/>
            <person name="Zappacosta D."/>
            <person name="Garbus I."/>
            <person name="Selva J.P."/>
            <person name="Gallo C.A."/>
            <person name="Diaz A."/>
            <person name="Albertini E."/>
            <person name="Caccamo M."/>
            <person name="Echenique V."/>
        </authorList>
    </citation>
    <scope>NUCLEOTIDE SEQUENCE [LARGE SCALE GENOMIC DNA]</scope>
    <source>
        <strain evidence="3">cv. Victoria</strain>
        <tissue evidence="2">Leaf</tissue>
    </source>
</reference>
<protein>
    <recommendedName>
        <fullName evidence="1">NB-ARC domain-containing protein</fullName>
    </recommendedName>
</protein>
<feature type="non-terminal residue" evidence="2">
    <location>
        <position position="1"/>
    </location>
</feature>
<sequence>MGQSRQKDDDECVAWRRVFAIVRYAGGGKTTLAREVCHAIGGYFDCCVWVSIWPNRRLQDILVDILGQLEEEEDHPNGEDRVLDLTKKIKESLQHKRLLEYDQLCFAVQQFWQQSSYNYKMLVHS</sequence>
<name>A0A5J9UKY3_9POAL</name>
<dbReference type="Pfam" id="PF00931">
    <property type="entry name" value="NB-ARC"/>
    <property type="match status" value="1"/>
</dbReference>
<feature type="domain" description="NB-ARC" evidence="1">
    <location>
        <begin position="18"/>
        <end position="99"/>
    </location>
</feature>
<dbReference type="Proteomes" id="UP000324897">
    <property type="component" value="Chromosome 2"/>
</dbReference>
<dbReference type="PANTHER" id="PTHR19338">
    <property type="entry name" value="TRANSLOCASE OF INNER MITOCHONDRIAL MEMBRANE 13 HOMOLOG"/>
    <property type="match status" value="1"/>
</dbReference>